<evidence type="ECO:0000313" key="1">
    <source>
        <dbReference type="EMBL" id="KAG0502587.1"/>
    </source>
</evidence>
<protein>
    <submittedName>
        <fullName evidence="1">Uncharacterized protein</fullName>
    </submittedName>
</protein>
<dbReference type="Proteomes" id="UP000639772">
    <property type="component" value="Chromosome 1"/>
</dbReference>
<sequence length="137" mass="16008">MDNTRITQKVHKRLPSCWRRRADGRVEDPAAKARRKPVRVVRLGFRRRWRPWNLRAARQVRWSLALKKAAERMREAYVNAMVSLAGALAARGWGRGKGGAVWRRRIPRGREERLDCWSGNFEGGFMLHLYDSVIATR</sequence>
<accession>A0A835SE64</accession>
<dbReference type="OrthoDB" id="764584at2759"/>
<proteinExistence type="predicted"/>
<gene>
    <name evidence="1" type="ORF">HPP92_002659</name>
</gene>
<reference evidence="1 2" key="1">
    <citation type="journal article" date="2020" name="Nat. Food">
        <title>A phased Vanilla planifolia genome enables genetic improvement of flavour and production.</title>
        <authorList>
            <person name="Hasing T."/>
            <person name="Tang H."/>
            <person name="Brym M."/>
            <person name="Khazi F."/>
            <person name="Huang T."/>
            <person name="Chambers A.H."/>
        </authorList>
    </citation>
    <scope>NUCLEOTIDE SEQUENCE [LARGE SCALE GENOMIC DNA]</scope>
    <source>
        <tissue evidence="1">Leaf</tissue>
    </source>
</reference>
<name>A0A835SE64_VANPL</name>
<comment type="caution">
    <text evidence="1">The sequence shown here is derived from an EMBL/GenBank/DDBJ whole genome shotgun (WGS) entry which is preliminary data.</text>
</comment>
<organism evidence="1 2">
    <name type="scientific">Vanilla planifolia</name>
    <name type="common">Vanilla</name>
    <dbReference type="NCBI Taxonomy" id="51239"/>
    <lineage>
        <taxon>Eukaryota</taxon>
        <taxon>Viridiplantae</taxon>
        <taxon>Streptophyta</taxon>
        <taxon>Embryophyta</taxon>
        <taxon>Tracheophyta</taxon>
        <taxon>Spermatophyta</taxon>
        <taxon>Magnoliopsida</taxon>
        <taxon>Liliopsida</taxon>
        <taxon>Asparagales</taxon>
        <taxon>Orchidaceae</taxon>
        <taxon>Vanilloideae</taxon>
        <taxon>Vanilleae</taxon>
        <taxon>Vanilla</taxon>
    </lineage>
</organism>
<evidence type="ECO:0000313" key="2">
    <source>
        <dbReference type="Proteomes" id="UP000639772"/>
    </source>
</evidence>
<dbReference type="EMBL" id="JADCNM010000001">
    <property type="protein sequence ID" value="KAG0502587.1"/>
    <property type="molecule type" value="Genomic_DNA"/>
</dbReference>
<dbReference type="AlphaFoldDB" id="A0A835SE64"/>